<dbReference type="SUPFAM" id="SSF47031">
    <property type="entry name" value="Second domain of FERM"/>
    <property type="match status" value="1"/>
</dbReference>
<protein>
    <submittedName>
        <fullName evidence="4 6">SPRY domain containing protein</fullName>
    </submittedName>
</protein>
<dbReference type="CDD" id="cd14473">
    <property type="entry name" value="FERM_B-lobe"/>
    <property type="match status" value="1"/>
</dbReference>
<dbReference type="OrthoDB" id="6260084at2759"/>
<dbReference type="InterPro" id="IPR000299">
    <property type="entry name" value="FERM_domain"/>
</dbReference>
<dbReference type="InterPro" id="IPR014352">
    <property type="entry name" value="FERM/acyl-CoA-bd_prot_sf"/>
</dbReference>
<dbReference type="InterPro" id="IPR035963">
    <property type="entry name" value="FERM_2"/>
</dbReference>
<dbReference type="SUPFAM" id="SSF50729">
    <property type="entry name" value="PH domain-like"/>
    <property type="match status" value="1"/>
</dbReference>
<dbReference type="InterPro" id="IPR018980">
    <property type="entry name" value="FERM_PH-like_C"/>
</dbReference>
<dbReference type="InterPro" id="IPR019748">
    <property type="entry name" value="FERM_central"/>
</dbReference>
<evidence type="ECO:0000259" key="2">
    <source>
        <dbReference type="PROSITE" id="PS50057"/>
    </source>
</evidence>
<proteinExistence type="predicted"/>
<dbReference type="PANTHER" id="PTHR23280:SF21">
    <property type="entry name" value="PROTEIN 4.1 HOMOLOG"/>
    <property type="match status" value="1"/>
</dbReference>
<dbReference type="InterPro" id="IPR018979">
    <property type="entry name" value="FERM_N"/>
</dbReference>
<dbReference type="InterPro" id="IPR013320">
    <property type="entry name" value="ConA-like_dom_sf"/>
</dbReference>
<reference evidence="4" key="2">
    <citation type="submission" date="2014-06" db="EMBL/GenBank/DDBJ databases">
        <authorList>
            <person name="Aslett M."/>
        </authorList>
    </citation>
    <scope>NUCLEOTIDE SEQUENCE</scope>
</reference>
<evidence type="ECO:0000313" key="4">
    <source>
        <dbReference type="EMBL" id="CDS19176.1"/>
    </source>
</evidence>
<dbReference type="Pfam" id="PF00373">
    <property type="entry name" value="FERM_M"/>
    <property type="match status" value="1"/>
</dbReference>
<dbReference type="PROSITE" id="PS00661">
    <property type="entry name" value="FERM_2"/>
    <property type="match status" value="1"/>
</dbReference>
<accession>A0A068WNG3</accession>
<evidence type="ECO:0000313" key="6">
    <source>
        <dbReference type="WBParaSite" id="EgrG_000446700"/>
    </source>
</evidence>
<feature type="compositionally biased region" description="Polar residues" evidence="1">
    <location>
        <begin position="1025"/>
        <end position="1049"/>
    </location>
</feature>
<feature type="region of interest" description="Disordered" evidence="1">
    <location>
        <begin position="1147"/>
        <end position="1167"/>
    </location>
</feature>
<dbReference type="SUPFAM" id="SSF49899">
    <property type="entry name" value="Concanavalin A-like lectins/glucanases"/>
    <property type="match status" value="2"/>
</dbReference>
<name>A0A068WNG3_ECHGR</name>
<feature type="domain" description="FERM" evidence="2">
    <location>
        <begin position="81"/>
        <end position="414"/>
    </location>
</feature>
<dbReference type="Gene3D" id="3.10.20.90">
    <property type="entry name" value="Phosphatidylinositol 3-kinase Catalytic Subunit, Chain A, domain 1"/>
    <property type="match status" value="1"/>
</dbReference>
<dbReference type="Gene3D" id="1.20.80.10">
    <property type="match status" value="1"/>
</dbReference>
<feature type="compositionally biased region" description="Polar residues" evidence="1">
    <location>
        <begin position="1151"/>
        <end position="1167"/>
    </location>
</feature>
<dbReference type="EMBL" id="LK028579">
    <property type="protein sequence ID" value="CDS19176.1"/>
    <property type="molecule type" value="Genomic_DNA"/>
</dbReference>
<dbReference type="SMART" id="SM01196">
    <property type="entry name" value="FERM_C"/>
    <property type="match status" value="1"/>
</dbReference>
<feature type="domain" description="B30.2/SPRY" evidence="3">
    <location>
        <begin position="554"/>
        <end position="768"/>
    </location>
</feature>
<dbReference type="Pfam" id="PF00622">
    <property type="entry name" value="SPRY"/>
    <property type="match status" value="2"/>
</dbReference>
<dbReference type="InterPro" id="IPR043136">
    <property type="entry name" value="B30.2/SPRY_sf"/>
</dbReference>
<dbReference type="InterPro" id="IPR011993">
    <property type="entry name" value="PH-like_dom_sf"/>
</dbReference>
<dbReference type="PRINTS" id="PR00935">
    <property type="entry name" value="BAND41"/>
</dbReference>
<dbReference type="InterPro" id="IPR000798">
    <property type="entry name" value="Ez/rad/moesin-like"/>
</dbReference>
<feature type="compositionally biased region" description="Polar residues" evidence="1">
    <location>
        <begin position="1071"/>
        <end position="1098"/>
    </location>
</feature>
<dbReference type="GO" id="GO:0005886">
    <property type="term" value="C:plasma membrane"/>
    <property type="evidence" value="ECO:0007669"/>
    <property type="project" value="TreeGrafter"/>
</dbReference>
<dbReference type="GO" id="GO:0008092">
    <property type="term" value="F:cytoskeletal protein binding"/>
    <property type="evidence" value="ECO:0007669"/>
    <property type="project" value="InterPro"/>
</dbReference>
<dbReference type="SMART" id="SM00295">
    <property type="entry name" value="B41"/>
    <property type="match status" value="1"/>
</dbReference>
<evidence type="ECO:0000256" key="1">
    <source>
        <dbReference type="SAM" id="MobiDB-lite"/>
    </source>
</evidence>
<sequence length="1223" mass="136955">MDETLRPKNGTMFQSKATLPDGTIEITDTLPKQDYYKSLRRNSVSSPGSQFTINNSTNVYDATSGYRKSKAIEYKPSGKQVQCSVLMLEGIEQIYTIDKHFYGIHLFKLICEKLELTETEYFGLTYRGNQNVDMWLKMDEKITKQLERNPWKFEFRFKFYPAHPEYLKDDLTRYFLCLQIRQDIICGQLPCSFNTYVILGAYVIQSEAGDWDSEVHEGIEYLYNVPFAPKNLQTPEMLIRIAELHQKLKGRTPEQADRMFLENARRMALYGVHLHRVKSVTGDDLSLGVYHAGVLVYRGRLRMQRYTWARIVELSYRGKDFIMVVRPVIFDEYIESPSGGARRRTSVSSIKGSLSGNEISSIERGTAKQRSRSAKPASVAQRNKTLTFKCLNGELAKRLYNVVIDHHTFFRLREGGNSRRLNLQPGFGTRKYHYNSRPQIFEDNESGVWTLNRDGGLPPTGSIRRVAAQRRPEQYAKSLVTLMTPVASRKGTGFRAPCASIEDADSIRNGYQGGANTIGPHESSVLMEESYAPVKSSHPAPGSSVKAPADWTLSSERPPQQFRQMARPPNVTPRMPRPELSRQHWQMSPADCTQGLGMDFYGTDVATMMDAGWQGSRTNRGIKGPGAYYYEVSVLEDGDVRVGWSTNDASLMLGMDSHGYGYGAAENGEGSSVKQSAMGRLVHNGKVHEMGFPASVSDVIGCFLQLQKNPNGDGLEGNVMWSHNGQLVTSPHANIVCIPPEIATDSAFFPTVSLRDARVSLNFGEKPFVHSPEQISGGRVKWIAPVEVPAERMVQNVNSGWRINQFDTTSTLNLIVSEDGRMVQAKENEWQGFRANKGVFEAGKYYYEVEMVEDCGYARVGWSLPTGDLQLGADNLGYGFGFAPDGSPAKKVFNGEVEDYGVKVKVGDVVGCFLDLDNGSIQWSVNGEVLPPAYYVDSSFITHDKTIFYPTASLFCTTLEVNYGDRPFKYQPSEEWYPLFAAADEFVKDSPKWPIDINTVRQPHATTERVESDILYPGVTITVTTRENQAQASDTSPVSSQRRTSGHTSTEGEDQEDEDTVIDVQDEQDRGVTSTPSRAMPQQSATDTPLTYTSTDAQRVTEEDDPEVTVEYYTNEEGQRVKKIIQKQRKVVTTIHKESVERFETTRIHHSSSADQSGWQNPADNSTVNEDEAMNKAIHQATKLDSDTFVVNGSSNIRSDVIPTTLTTTTVTTTTTKSEYTAN</sequence>
<dbReference type="InterPro" id="IPR003877">
    <property type="entry name" value="SPRY_dom"/>
</dbReference>
<feature type="domain" description="B30.2/SPRY" evidence="3">
    <location>
        <begin position="783"/>
        <end position="968"/>
    </location>
</feature>
<dbReference type="Gene3D" id="2.30.29.30">
    <property type="entry name" value="Pleckstrin-homology domain (PH domain)/Phosphotyrosine-binding domain (PTB)"/>
    <property type="match status" value="1"/>
</dbReference>
<feature type="compositionally biased region" description="Acidic residues" evidence="1">
    <location>
        <begin position="1051"/>
        <end position="1066"/>
    </location>
</feature>
<gene>
    <name evidence="4" type="ORF">EgrG_000446700</name>
</gene>
<dbReference type="Pfam" id="PF09380">
    <property type="entry name" value="FERM_C"/>
    <property type="match status" value="1"/>
</dbReference>
<evidence type="ECO:0000313" key="5">
    <source>
        <dbReference type="Proteomes" id="UP000492820"/>
    </source>
</evidence>
<dbReference type="InterPro" id="IPR019747">
    <property type="entry name" value="FERM_CS"/>
</dbReference>
<dbReference type="AlphaFoldDB" id="A0A068WNG3"/>
<feature type="region of interest" description="Disordered" evidence="1">
    <location>
        <begin position="560"/>
        <end position="582"/>
    </location>
</feature>
<dbReference type="PROSITE" id="PS50188">
    <property type="entry name" value="B302_SPRY"/>
    <property type="match status" value="2"/>
</dbReference>
<feature type="region of interest" description="Disordered" evidence="1">
    <location>
        <begin position="1025"/>
        <end position="1107"/>
    </location>
</feature>
<dbReference type="SMART" id="SM00449">
    <property type="entry name" value="SPRY"/>
    <property type="match status" value="2"/>
</dbReference>
<dbReference type="GO" id="GO:0005856">
    <property type="term" value="C:cytoskeleton"/>
    <property type="evidence" value="ECO:0007669"/>
    <property type="project" value="TreeGrafter"/>
</dbReference>
<dbReference type="GO" id="GO:0031032">
    <property type="term" value="P:actomyosin structure organization"/>
    <property type="evidence" value="ECO:0007669"/>
    <property type="project" value="TreeGrafter"/>
</dbReference>
<dbReference type="Gene3D" id="2.60.120.920">
    <property type="match status" value="2"/>
</dbReference>
<dbReference type="InterPro" id="IPR029071">
    <property type="entry name" value="Ubiquitin-like_domsf"/>
</dbReference>
<dbReference type="SUPFAM" id="SSF54236">
    <property type="entry name" value="Ubiquitin-like"/>
    <property type="match status" value="1"/>
</dbReference>
<dbReference type="Pfam" id="PF09379">
    <property type="entry name" value="FERM_N"/>
    <property type="match status" value="1"/>
</dbReference>
<dbReference type="PROSITE" id="PS50057">
    <property type="entry name" value="FERM_3"/>
    <property type="match status" value="1"/>
</dbReference>
<dbReference type="PRINTS" id="PR00661">
    <property type="entry name" value="ERMFAMILY"/>
</dbReference>
<organism evidence="4">
    <name type="scientific">Echinococcus granulosus</name>
    <name type="common">Hydatid tapeworm</name>
    <dbReference type="NCBI Taxonomy" id="6210"/>
    <lineage>
        <taxon>Eukaryota</taxon>
        <taxon>Metazoa</taxon>
        <taxon>Spiralia</taxon>
        <taxon>Lophotrochozoa</taxon>
        <taxon>Platyhelminthes</taxon>
        <taxon>Cestoda</taxon>
        <taxon>Eucestoda</taxon>
        <taxon>Cyclophyllidea</taxon>
        <taxon>Taeniidae</taxon>
        <taxon>Echinococcus</taxon>
        <taxon>Echinococcus granulosus group</taxon>
    </lineage>
</organism>
<evidence type="ECO:0000259" key="3">
    <source>
        <dbReference type="PROSITE" id="PS50188"/>
    </source>
</evidence>
<dbReference type="PANTHER" id="PTHR23280">
    <property type="entry name" value="4.1 G PROTEIN"/>
    <property type="match status" value="1"/>
</dbReference>
<dbReference type="InterPro" id="IPR001870">
    <property type="entry name" value="B30.2/SPRY"/>
</dbReference>
<reference evidence="6" key="3">
    <citation type="submission" date="2020-10" db="UniProtKB">
        <authorList>
            <consortium name="WormBaseParasite"/>
        </authorList>
    </citation>
    <scope>IDENTIFICATION</scope>
</reference>
<dbReference type="InterPro" id="IPR019749">
    <property type="entry name" value="Band_41_domain"/>
</dbReference>
<dbReference type="WBParaSite" id="EgrG_000446700">
    <property type="protein sequence ID" value="EgrG_000446700"/>
    <property type="gene ID" value="EgrG_000446700"/>
</dbReference>
<reference evidence="4 5" key="1">
    <citation type="journal article" date="2013" name="Nature">
        <title>The genomes of four tapeworm species reveal adaptations to parasitism.</title>
        <authorList>
            <person name="Tsai I.J."/>
            <person name="Zarowiecki M."/>
            <person name="Holroyd N."/>
            <person name="Garciarrubio A."/>
            <person name="Sanchez-Flores A."/>
            <person name="Brooks K.L."/>
            <person name="Tracey A."/>
            <person name="Bobes R.J."/>
            <person name="Fragoso G."/>
            <person name="Sciutto E."/>
            <person name="Aslett M."/>
            <person name="Beasley H."/>
            <person name="Bennett H.M."/>
            <person name="Cai J."/>
            <person name="Camicia F."/>
            <person name="Clark R."/>
            <person name="Cucher M."/>
            <person name="De Silva N."/>
            <person name="Day T.A."/>
            <person name="Deplazes P."/>
            <person name="Estrada K."/>
            <person name="Fernandez C."/>
            <person name="Holland P.W."/>
            <person name="Hou J."/>
            <person name="Hu S."/>
            <person name="Huckvale T."/>
            <person name="Hung S.S."/>
            <person name="Kamenetzky L."/>
            <person name="Keane J.A."/>
            <person name="Kiss F."/>
            <person name="Koziol U."/>
            <person name="Lambert O."/>
            <person name="Liu K."/>
            <person name="Luo X."/>
            <person name="Luo Y."/>
            <person name="Macchiaroli N."/>
            <person name="Nichol S."/>
            <person name="Paps J."/>
            <person name="Parkinson J."/>
            <person name="Pouchkina-Stantcheva N."/>
            <person name="Riddiford N."/>
            <person name="Rosenzvit M."/>
            <person name="Salinas G."/>
            <person name="Wasmuth J.D."/>
            <person name="Zamanian M."/>
            <person name="Zheng Y."/>
            <person name="Cai X."/>
            <person name="Soberon X."/>
            <person name="Olson P.D."/>
            <person name="Laclette J.P."/>
            <person name="Brehm K."/>
            <person name="Berriman M."/>
            <person name="Garciarrubio A."/>
            <person name="Bobes R.J."/>
            <person name="Fragoso G."/>
            <person name="Sanchez-Flores A."/>
            <person name="Estrada K."/>
            <person name="Cevallos M.A."/>
            <person name="Morett E."/>
            <person name="Gonzalez V."/>
            <person name="Portillo T."/>
            <person name="Ochoa-Leyva A."/>
            <person name="Jose M.V."/>
            <person name="Sciutto E."/>
            <person name="Landa A."/>
            <person name="Jimenez L."/>
            <person name="Valdes V."/>
            <person name="Carrero J.C."/>
            <person name="Larralde C."/>
            <person name="Morales-Montor J."/>
            <person name="Limon-Lason J."/>
            <person name="Soberon X."/>
            <person name="Laclette J.P."/>
        </authorList>
    </citation>
    <scope>NUCLEOTIDE SEQUENCE [LARGE SCALE GENOMIC DNA]</scope>
</reference>
<dbReference type="Proteomes" id="UP000492820">
    <property type="component" value="Unassembled WGS sequence"/>
</dbReference>